<name>A0A7J7UXF8_RHIFE</name>
<gene>
    <name evidence="2" type="ORF">mRhiFer1_008514</name>
</gene>
<evidence type="ECO:0000313" key="3">
    <source>
        <dbReference type="Proteomes" id="UP000585614"/>
    </source>
</evidence>
<organism evidence="2 3">
    <name type="scientific">Rhinolophus ferrumequinum</name>
    <name type="common">Greater horseshoe bat</name>
    <dbReference type="NCBI Taxonomy" id="59479"/>
    <lineage>
        <taxon>Eukaryota</taxon>
        <taxon>Metazoa</taxon>
        <taxon>Chordata</taxon>
        <taxon>Craniata</taxon>
        <taxon>Vertebrata</taxon>
        <taxon>Euteleostomi</taxon>
        <taxon>Mammalia</taxon>
        <taxon>Eutheria</taxon>
        <taxon>Laurasiatheria</taxon>
        <taxon>Chiroptera</taxon>
        <taxon>Yinpterochiroptera</taxon>
        <taxon>Rhinolophoidea</taxon>
        <taxon>Rhinolophidae</taxon>
        <taxon>Rhinolophinae</taxon>
        <taxon>Rhinolophus</taxon>
    </lineage>
</organism>
<evidence type="ECO:0000256" key="1">
    <source>
        <dbReference type="SAM" id="MobiDB-lite"/>
    </source>
</evidence>
<reference evidence="2 3" key="1">
    <citation type="journal article" date="2020" name="Nature">
        <title>Six reference-quality genomes reveal evolution of bat adaptations.</title>
        <authorList>
            <person name="Jebb D."/>
            <person name="Huang Z."/>
            <person name="Pippel M."/>
            <person name="Hughes G.M."/>
            <person name="Lavrichenko K."/>
            <person name="Devanna P."/>
            <person name="Winkler S."/>
            <person name="Jermiin L.S."/>
            <person name="Skirmuntt E.C."/>
            <person name="Katzourakis A."/>
            <person name="Burkitt-Gray L."/>
            <person name="Ray D.A."/>
            <person name="Sullivan K.A.M."/>
            <person name="Roscito J.G."/>
            <person name="Kirilenko B.M."/>
            <person name="Davalos L.M."/>
            <person name="Corthals A.P."/>
            <person name="Power M.L."/>
            <person name="Jones G."/>
            <person name="Ransome R.D."/>
            <person name="Dechmann D.K.N."/>
            <person name="Locatelli A.G."/>
            <person name="Puechmaille S.J."/>
            <person name="Fedrigo O."/>
            <person name="Jarvis E.D."/>
            <person name="Hiller M."/>
            <person name="Vernes S.C."/>
            <person name="Myers E.W."/>
            <person name="Teeling E.C."/>
        </authorList>
    </citation>
    <scope>NUCLEOTIDE SEQUENCE [LARGE SCALE GENOMIC DNA]</scope>
    <source>
        <strain evidence="2">MRhiFer1</strain>
        <tissue evidence="2">Lung</tissue>
    </source>
</reference>
<feature type="region of interest" description="Disordered" evidence="1">
    <location>
        <begin position="101"/>
        <end position="131"/>
    </location>
</feature>
<protein>
    <submittedName>
        <fullName evidence="2">Uncharacterized protein</fullName>
    </submittedName>
</protein>
<sequence>MSGSIQSRPTIGECPGLPSPPTTTSTTSTEHDPVSVFALTCCSGQLRLGFFSRKENPACVYAYRPGTGRDSIMHPTPQPVSLSLLRTSLCLCPLVEDSRWAPKEHTRGGKGPGFQYAPHGNLLAGGTSQTS</sequence>
<comment type="caution">
    <text evidence="2">The sequence shown here is derived from an EMBL/GenBank/DDBJ whole genome shotgun (WGS) entry which is preliminary data.</text>
</comment>
<dbReference type="Proteomes" id="UP000585614">
    <property type="component" value="Unassembled WGS sequence"/>
</dbReference>
<feature type="region of interest" description="Disordered" evidence="1">
    <location>
        <begin position="1"/>
        <end position="30"/>
    </location>
</feature>
<dbReference type="EMBL" id="JACAGC010000015">
    <property type="protein sequence ID" value="KAF6317461.1"/>
    <property type="molecule type" value="Genomic_DNA"/>
</dbReference>
<accession>A0A7J7UXF8</accession>
<evidence type="ECO:0000313" key="2">
    <source>
        <dbReference type="EMBL" id="KAF6317461.1"/>
    </source>
</evidence>
<dbReference type="AlphaFoldDB" id="A0A7J7UXF8"/>
<proteinExistence type="predicted"/>